<evidence type="ECO:0000313" key="3">
    <source>
        <dbReference type="EMBL" id="RDC36283.1"/>
    </source>
</evidence>
<evidence type="ECO:0000313" key="4">
    <source>
        <dbReference type="Proteomes" id="UP000253752"/>
    </source>
</evidence>
<dbReference type="GeneID" id="62676723"/>
<keyword evidence="1" id="KW-0812">Transmembrane</keyword>
<dbReference type="InterPro" id="IPR045798">
    <property type="entry name" value="TrbL_Firmicutes"/>
</dbReference>
<keyword evidence="1" id="KW-1133">Transmembrane helix</keyword>
<feature type="transmembrane region" description="Helical" evidence="1">
    <location>
        <begin position="152"/>
        <end position="175"/>
    </location>
</feature>
<reference evidence="4 5" key="1">
    <citation type="journal article" date="2018" name="Elife">
        <title>Discovery and characterization of a prevalent human gut bacterial enzyme sufficient for the inactivation of a family of plant toxins.</title>
        <authorList>
            <person name="Koppel N."/>
            <person name="Bisanz J.E."/>
            <person name="Pandelia M.E."/>
            <person name="Turnbaugh P.J."/>
            <person name="Balskus E.P."/>
        </authorList>
    </citation>
    <scope>NUCLEOTIDE SEQUENCE [LARGE SCALE GENOMIC DNA]</scope>
    <source>
        <strain evidence="3 5">16A</strain>
        <strain evidence="2 4">MR1 #12</strain>
    </source>
</reference>
<dbReference type="RefSeq" id="WP_009305524.1">
    <property type="nucleotide sequence ID" value="NZ_JANFYX010000019.1"/>
</dbReference>
<evidence type="ECO:0000313" key="5">
    <source>
        <dbReference type="Proteomes" id="UP000253915"/>
    </source>
</evidence>
<dbReference type="Pfam" id="PF19478">
    <property type="entry name" value="TrbL_2"/>
    <property type="match status" value="1"/>
</dbReference>
<accession>A0A369MVX6</accession>
<dbReference type="EMBL" id="PPTX01000002">
    <property type="protein sequence ID" value="RDB81602.1"/>
    <property type="molecule type" value="Genomic_DNA"/>
</dbReference>
<comment type="caution">
    <text evidence="2">The sequence shown here is derived from an EMBL/GenBank/DDBJ whole genome shotgun (WGS) entry which is preliminary data.</text>
</comment>
<gene>
    <name evidence="3" type="ORF">C1853_11610</name>
    <name evidence="2" type="ORF">C1872_02715</name>
</gene>
<evidence type="ECO:0000313" key="2">
    <source>
        <dbReference type="EMBL" id="RDB81602.1"/>
    </source>
</evidence>
<sequence length="279" mass="29608">MDSDNWVVSNLQGALDTWNEKMGEIVGLLTASPADFRGGGIWDAVLSIHGAVQAVALALLVLFFLSGLVKTCGSFAEAKRPEVVLKLFVRFVLAHAAVVYGLELMMAFLDVVQGLIGDMMDAAGFASAAPAALPGEMVEAIEDVGFLDAIPLWAVTLLGGLLVTVLSFIMILAVYGRFFKIYMYTALAPIPLSTFAGEPSQSVGKAFLKSYGAVCLEGAVILLACVIFSLFASAPPVVDAEAPVVTQVWSYVGELAFNMLVLTGMVKMADRVVREMMGL</sequence>
<organism evidence="2 4">
    <name type="scientific">Eggerthella lenta</name>
    <name type="common">Eubacterium lentum</name>
    <dbReference type="NCBI Taxonomy" id="84112"/>
    <lineage>
        <taxon>Bacteria</taxon>
        <taxon>Bacillati</taxon>
        <taxon>Actinomycetota</taxon>
        <taxon>Coriobacteriia</taxon>
        <taxon>Eggerthellales</taxon>
        <taxon>Eggerthellaceae</taxon>
        <taxon>Eggerthella</taxon>
    </lineage>
</organism>
<dbReference type="AlphaFoldDB" id="A0A369MVX6"/>
<feature type="transmembrane region" description="Helical" evidence="1">
    <location>
        <begin position="87"/>
        <end position="109"/>
    </location>
</feature>
<name>A0A369MVX6_EGGLN</name>
<feature type="transmembrane region" description="Helical" evidence="1">
    <location>
        <begin position="251"/>
        <end position="269"/>
    </location>
</feature>
<dbReference type="Proteomes" id="UP000253915">
    <property type="component" value="Unassembled WGS sequence"/>
</dbReference>
<feature type="transmembrane region" description="Helical" evidence="1">
    <location>
        <begin position="211"/>
        <end position="231"/>
    </location>
</feature>
<protein>
    <recommendedName>
        <fullName evidence="6">Conjugal transfer protein TrbL</fullName>
    </recommendedName>
</protein>
<feature type="transmembrane region" description="Helical" evidence="1">
    <location>
        <begin position="44"/>
        <end position="66"/>
    </location>
</feature>
<evidence type="ECO:0000256" key="1">
    <source>
        <dbReference type="SAM" id="Phobius"/>
    </source>
</evidence>
<proteinExistence type="predicted"/>
<evidence type="ECO:0008006" key="6">
    <source>
        <dbReference type="Google" id="ProtNLM"/>
    </source>
</evidence>
<keyword evidence="1" id="KW-0472">Membrane</keyword>
<dbReference type="Proteomes" id="UP000253752">
    <property type="component" value="Unassembled WGS sequence"/>
</dbReference>
<dbReference type="EMBL" id="PPUQ01000017">
    <property type="protein sequence ID" value="RDC36283.1"/>
    <property type="molecule type" value="Genomic_DNA"/>
</dbReference>